<dbReference type="GO" id="GO:0005819">
    <property type="term" value="C:spindle"/>
    <property type="evidence" value="ECO:0007669"/>
    <property type="project" value="UniProtKB-SubCell"/>
</dbReference>
<feature type="domain" description="Anaphase-promoting complex subunit 5" evidence="18">
    <location>
        <begin position="257"/>
        <end position="349"/>
    </location>
</feature>
<evidence type="ECO:0000256" key="5">
    <source>
        <dbReference type="ARBA" id="ARBA00016066"/>
    </source>
</evidence>
<dbReference type="AlphaFoldDB" id="A0A336M354"/>
<protein>
    <recommendedName>
        <fullName evidence="5">Anaphase-promoting complex subunit 5</fullName>
    </recommendedName>
    <alternativeName>
        <fullName evidence="16">Cyclosome subunit 5</fullName>
    </alternativeName>
</protein>
<evidence type="ECO:0000256" key="13">
    <source>
        <dbReference type="ARBA" id="ARBA00023212"/>
    </source>
</evidence>
<keyword evidence="6" id="KW-0963">Cytoplasm</keyword>
<dbReference type="PANTHER" id="PTHR12830">
    <property type="entry name" value="ANAPHASE-PROMOTING COMPLEX SUBUNIT 5"/>
    <property type="match status" value="1"/>
</dbReference>
<evidence type="ECO:0000256" key="10">
    <source>
        <dbReference type="ARBA" id="ARBA00022776"/>
    </source>
</evidence>
<evidence type="ECO:0000256" key="7">
    <source>
        <dbReference type="ARBA" id="ARBA00022553"/>
    </source>
</evidence>
<proteinExistence type="inferred from homology"/>
<dbReference type="InterPro" id="IPR011990">
    <property type="entry name" value="TPR-like_helical_dom_sf"/>
</dbReference>
<evidence type="ECO:0000256" key="12">
    <source>
        <dbReference type="ARBA" id="ARBA00022803"/>
    </source>
</evidence>
<dbReference type="EMBL" id="UFQT01000481">
    <property type="protein sequence ID" value="SSX24675.1"/>
    <property type="molecule type" value="Genomic_DNA"/>
</dbReference>
<keyword evidence="12" id="KW-0802">TPR repeat</keyword>
<dbReference type="GO" id="GO:0051301">
    <property type="term" value="P:cell division"/>
    <property type="evidence" value="ECO:0007669"/>
    <property type="project" value="UniProtKB-KW"/>
</dbReference>
<dbReference type="Pfam" id="PF21371">
    <property type="entry name" value="Apc5_N"/>
    <property type="match status" value="1"/>
</dbReference>
<keyword evidence="8" id="KW-0132">Cell division</keyword>
<dbReference type="InterPro" id="IPR026000">
    <property type="entry name" value="Apc5_dom"/>
</dbReference>
<evidence type="ECO:0000256" key="11">
    <source>
        <dbReference type="ARBA" id="ARBA00022786"/>
    </source>
</evidence>
<dbReference type="GO" id="GO:0031145">
    <property type="term" value="P:anaphase-promoting complex-dependent catabolic process"/>
    <property type="evidence" value="ECO:0007669"/>
    <property type="project" value="TreeGrafter"/>
</dbReference>
<evidence type="ECO:0000256" key="2">
    <source>
        <dbReference type="ARBA" id="ARBA00004186"/>
    </source>
</evidence>
<dbReference type="UniPathway" id="UPA00143"/>
<comment type="similarity">
    <text evidence="4">Belongs to the APC5 family.</text>
</comment>
<reference evidence="20" key="1">
    <citation type="submission" date="2018-07" db="EMBL/GenBank/DDBJ databases">
        <authorList>
            <person name="Quirk P.G."/>
            <person name="Krulwich T.A."/>
        </authorList>
    </citation>
    <scope>NUCLEOTIDE SEQUENCE</scope>
</reference>
<feature type="domain" description="Anaphase-promoting complex subunit 5 N-terminal" evidence="19">
    <location>
        <begin position="28"/>
        <end position="177"/>
    </location>
</feature>
<evidence type="ECO:0000256" key="14">
    <source>
        <dbReference type="ARBA" id="ARBA00023242"/>
    </source>
</evidence>
<evidence type="ECO:0000256" key="17">
    <source>
        <dbReference type="ARBA" id="ARBA00045696"/>
    </source>
</evidence>
<organism evidence="20">
    <name type="scientific">Culicoides sonorensis</name>
    <name type="common">Biting midge</name>
    <dbReference type="NCBI Taxonomy" id="179676"/>
    <lineage>
        <taxon>Eukaryota</taxon>
        <taxon>Metazoa</taxon>
        <taxon>Ecdysozoa</taxon>
        <taxon>Arthropoda</taxon>
        <taxon>Hexapoda</taxon>
        <taxon>Insecta</taxon>
        <taxon>Pterygota</taxon>
        <taxon>Neoptera</taxon>
        <taxon>Endopterygota</taxon>
        <taxon>Diptera</taxon>
        <taxon>Nematocera</taxon>
        <taxon>Chironomoidea</taxon>
        <taxon>Ceratopogonidae</taxon>
        <taxon>Ceratopogoninae</taxon>
        <taxon>Culicoides</taxon>
        <taxon>Monoculicoides</taxon>
    </lineage>
</organism>
<comment type="subcellular location">
    <subcellularLocation>
        <location evidence="2">Cytoplasm</location>
        <location evidence="2">Cytoskeleton</location>
        <location evidence="2">Spindle</location>
    </subcellularLocation>
    <subcellularLocation>
        <location evidence="1">Nucleus</location>
    </subcellularLocation>
</comment>
<dbReference type="InterPro" id="IPR037679">
    <property type="entry name" value="Apc5"/>
</dbReference>
<keyword evidence="15" id="KW-0131">Cell cycle</keyword>
<keyword evidence="10" id="KW-0498">Mitosis</keyword>
<dbReference type="PANTHER" id="PTHR12830:SF9">
    <property type="entry name" value="ANAPHASE-PROMOTING COMPLEX SUBUNIT 5"/>
    <property type="match status" value="1"/>
</dbReference>
<evidence type="ECO:0000259" key="18">
    <source>
        <dbReference type="Pfam" id="PF12862"/>
    </source>
</evidence>
<evidence type="ECO:0000256" key="9">
    <source>
        <dbReference type="ARBA" id="ARBA00022737"/>
    </source>
</evidence>
<comment type="pathway">
    <text evidence="3">Protein modification; protein ubiquitination.</text>
</comment>
<dbReference type="InterPro" id="IPR048968">
    <property type="entry name" value="Apc5_N"/>
</dbReference>
<sequence length="742" mass="84549">MSNNNKKEGDNVSFWLPTSHNTKGDTLTPHKISTIFLIQEYLELKQETADKKEEIPTTYRKKFHLLLLKLIQHPDLPYRDFHSLLTSETYGIHKVHLERFERIMQDISSSENGMEALFDLQGMIDKLMSEPAVKNGGVSPSGIVGLYLRRVHVTLDKMSFSEVLGLYKNIKKYYERDLRAIAIAPGLKIEETDLGIMKNNYMERASQCKWSLKQAELFVAQQSELLLCDETQALSPKELQNKLCEIMQDNPLYSQAYFLCYLNSIRLRDYFNALDALKRAFDRNTLKAGSSADHKGYQYSSLNLAILHAQFGHVTEAIQSLKECIMLAQENGDRVCLDLAQSWLTFLQEGKTQLPETAINSESDKTIATNVSVSFQALVKKSALSGSIPAKLFEVLMKSDVLNCQHSIMNLMATSMAERAALWNLYGKNEIAACCSQVMLHISLKRLGKTYNSDGICEAICSNALWLGLQGHYNLAATVLGHAKQRFPRYPLSRFWIITDCYMTSIQGIVSGKWHEAEEACSNLYRLDRELSILQRASLNIAKRNLKQAQSLLEELLKDESLTALTQVRAKILMANTFIINSSTIMSQFIEVLSEALTIAKEKYLTYEVALIDAHFSYFLLGMKMPQRALNSIKVTVETVLVNGSLYDKARITFLFCKCLIEACTEKEDKVAKLPECLNLLEQAISDFMTLECYTKVKDIYIYLAKLYNDLGMAEERNSYAYKFRMMEQQYPTSVEYLDIFH</sequence>
<comment type="function">
    <text evidence="17">Component of the anaphase promoting complex/cyclosome (APC/C), a cell cycle-regulated E3 ubiquitin ligase that controls progression through mitosis and the G1 phase of the cell cycle. The APC/C complex acts by mediating ubiquitination and subsequent degradation of target proteins: it mainly mediates the formation of 'Lys-11'-linked polyubiquitin chains and, to a lower extent, the formation of 'Lys-48'- and 'Lys-63'-linked polyubiquitin chains. The APC/C complex catalyzes assembly of branched 'Lys-11'-/'Lys-48'-linked branched ubiquitin chains on target proteins.</text>
</comment>
<keyword evidence="7" id="KW-0597">Phosphoprotein</keyword>
<evidence type="ECO:0000256" key="3">
    <source>
        <dbReference type="ARBA" id="ARBA00004906"/>
    </source>
</evidence>
<dbReference type="GO" id="GO:0005680">
    <property type="term" value="C:anaphase-promoting complex"/>
    <property type="evidence" value="ECO:0007669"/>
    <property type="project" value="InterPro"/>
</dbReference>
<dbReference type="GO" id="GO:0070979">
    <property type="term" value="P:protein K11-linked ubiquitination"/>
    <property type="evidence" value="ECO:0007669"/>
    <property type="project" value="TreeGrafter"/>
</dbReference>
<dbReference type="SUPFAM" id="SSF48452">
    <property type="entry name" value="TPR-like"/>
    <property type="match status" value="1"/>
</dbReference>
<evidence type="ECO:0000259" key="19">
    <source>
        <dbReference type="Pfam" id="PF21371"/>
    </source>
</evidence>
<keyword evidence="9" id="KW-0677">Repeat</keyword>
<dbReference type="VEuPathDB" id="VectorBase:CSON011232"/>
<accession>A0A336M354</accession>
<evidence type="ECO:0000256" key="4">
    <source>
        <dbReference type="ARBA" id="ARBA00007450"/>
    </source>
</evidence>
<keyword evidence="14" id="KW-0539">Nucleus</keyword>
<evidence type="ECO:0000256" key="6">
    <source>
        <dbReference type="ARBA" id="ARBA00022490"/>
    </source>
</evidence>
<evidence type="ECO:0000313" key="20">
    <source>
        <dbReference type="EMBL" id="SSX24675.1"/>
    </source>
</evidence>
<evidence type="ECO:0000256" key="15">
    <source>
        <dbReference type="ARBA" id="ARBA00023306"/>
    </source>
</evidence>
<evidence type="ECO:0000256" key="16">
    <source>
        <dbReference type="ARBA" id="ARBA00031069"/>
    </source>
</evidence>
<keyword evidence="11" id="KW-0833">Ubl conjugation pathway</keyword>
<gene>
    <name evidence="20" type="primary">CSON011232</name>
</gene>
<dbReference type="CDD" id="cd16270">
    <property type="entry name" value="Apc5_N"/>
    <property type="match status" value="1"/>
</dbReference>
<dbReference type="OMA" id="DANMGMA"/>
<name>A0A336M354_CULSO</name>
<evidence type="ECO:0000256" key="1">
    <source>
        <dbReference type="ARBA" id="ARBA00004123"/>
    </source>
</evidence>
<dbReference type="GO" id="GO:0045842">
    <property type="term" value="P:positive regulation of mitotic metaphase/anaphase transition"/>
    <property type="evidence" value="ECO:0007669"/>
    <property type="project" value="TreeGrafter"/>
</dbReference>
<dbReference type="Pfam" id="PF12862">
    <property type="entry name" value="ANAPC5"/>
    <property type="match status" value="1"/>
</dbReference>
<evidence type="ECO:0000256" key="8">
    <source>
        <dbReference type="ARBA" id="ARBA00022618"/>
    </source>
</evidence>
<keyword evidence="13" id="KW-0206">Cytoskeleton</keyword>